<sequence length="445" mass="50446">MYDLQGFINIGPLKDNTPGGVTAPVGELSEYATSFAKDKQWFSKANAQVELVAFTSKRDKVAITVPSSFSDNVLTVTQWIYSQAINGVLKNDEVEFQRLLVGQFSSKISKVSTGAMVEGKGNWFPRWIAYTLEGQEENEIRLWFSDADFAKDYRGYDIEVILMLNPIDTFQSVKTVVEKALAGWTLPDHHDKVNEMANKFPYTAIQTNYYTWHDREDSESTIPNIVFTCIIYGPQGRNPTYVKEAYQDAVLSQSGYSRKDWAKVFPDLFSTTRFTFIPGWKIRGIPNMEDVASLYSPMLPYDFILKSIDTFGEWSTAAIDEDNPHKLPTTDVCLVPAQYKSLSAVCISGPENADNKKTLHETIKDYALISTSSSEISRVSKPTTEWIRLYIQALIAAEEYHPYAGTTDVVKVVDENNKELAFYVFEHENVEYRVLSRTSVWPEVV</sequence>
<gene>
    <name evidence="1" type="ORF">EARLPHILLIPIV_189</name>
</gene>
<evidence type="ECO:0000313" key="1">
    <source>
        <dbReference type="EMBL" id="ANZ49038.1"/>
    </source>
</evidence>
<dbReference type="GeneID" id="29061792"/>
<dbReference type="OrthoDB" id="3783at10239"/>
<proteinExistence type="predicted"/>
<dbReference type="KEGG" id="vg:29061792"/>
<protein>
    <submittedName>
        <fullName evidence="1">Putative virion structural protein</fullName>
    </submittedName>
</protein>
<accession>A0A1B2ICP4</accession>
<dbReference type="RefSeq" id="YP_009278501.1">
    <property type="nucleotide sequence ID" value="NC_031007.1"/>
</dbReference>
<name>A0A1B2ICP4_9CAUD</name>
<evidence type="ECO:0000313" key="2">
    <source>
        <dbReference type="Proteomes" id="UP000201594"/>
    </source>
</evidence>
<organism evidence="1 2">
    <name type="scientific">Erwinia phage vB_EamM_EarlPhillipIV</name>
    <dbReference type="NCBI Taxonomy" id="1883372"/>
    <lineage>
        <taxon>Viruses</taxon>
        <taxon>Duplodnaviria</taxon>
        <taxon>Heunggongvirae</taxon>
        <taxon>Uroviricota</taxon>
        <taxon>Caudoviricetes</taxon>
        <taxon>Chimalliviridae</taxon>
        <taxon>Derbicusvirus</taxon>
        <taxon>Derbicusvirus derbicus</taxon>
    </lineage>
</organism>
<dbReference type="Proteomes" id="UP000201594">
    <property type="component" value="Segment"/>
</dbReference>
<dbReference type="EMBL" id="KX397367">
    <property type="protein sequence ID" value="ANZ49038.1"/>
    <property type="molecule type" value="Genomic_DNA"/>
</dbReference>
<reference evidence="1 2" key="1">
    <citation type="submission" date="2016-06" db="EMBL/GenBank/DDBJ databases">
        <authorList>
            <person name="Kjaerup R.B."/>
            <person name="Dalgaard T.S."/>
            <person name="Juul-Madsen H.R."/>
        </authorList>
    </citation>
    <scope>NUCLEOTIDE SEQUENCE [LARGE SCALE GENOMIC DNA]</scope>
</reference>